<keyword evidence="3 6" id="KW-0812">Transmembrane</keyword>
<keyword evidence="4 6" id="KW-1133">Transmembrane helix</keyword>
<dbReference type="InterPro" id="IPR000175">
    <property type="entry name" value="Na/ntran_symport"/>
</dbReference>
<evidence type="ECO:0000256" key="4">
    <source>
        <dbReference type="ARBA" id="ARBA00022989"/>
    </source>
</evidence>
<gene>
    <name evidence="7" type="ORF">SCUD_LOCUS3457</name>
</gene>
<evidence type="ECO:0000256" key="2">
    <source>
        <dbReference type="ARBA" id="ARBA00022448"/>
    </source>
</evidence>
<dbReference type="STRING" id="6186.A0A183JL75"/>
<sequence>MSLFVWSLPLSIVEYTLGRFTRTSPLGAFHRFLGNKLVWLGGWIVAVTYMITLFYFSLSTFSFIQESYWPALTHTLAVVIVGGCIFGGIKWIEKANMVLVPMLLGILVFTFGWSLTRKYSEVGITFLFTPYWGSMFTPSLWVAAASQNAFDTGAAMALFISYSSYFSRKNGAVRLGTMIPLCNNMVR</sequence>
<evidence type="ECO:0000313" key="7">
    <source>
        <dbReference type="EMBL" id="VDO82033.1"/>
    </source>
</evidence>
<reference evidence="7 8" key="2">
    <citation type="submission" date="2018-11" db="EMBL/GenBank/DDBJ databases">
        <authorList>
            <consortium name="Pathogen Informatics"/>
        </authorList>
    </citation>
    <scope>NUCLEOTIDE SEQUENCE [LARGE SCALE GENOMIC DNA]</scope>
    <source>
        <strain evidence="7">Dakar</strain>
        <strain evidence="8">Dakar, Senegal</strain>
    </source>
</reference>
<keyword evidence="8" id="KW-1185">Reference proteome</keyword>
<dbReference type="Pfam" id="PF00209">
    <property type="entry name" value="SNF"/>
    <property type="match status" value="1"/>
</dbReference>
<accession>A0A183JL75</accession>
<dbReference type="GO" id="GO:0016020">
    <property type="term" value="C:membrane"/>
    <property type="evidence" value="ECO:0007669"/>
    <property type="project" value="UniProtKB-SubCell"/>
</dbReference>
<keyword evidence="5 6" id="KW-0472">Membrane</keyword>
<feature type="transmembrane region" description="Helical" evidence="6">
    <location>
        <begin position="68"/>
        <end position="89"/>
    </location>
</feature>
<evidence type="ECO:0000313" key="8">
    <source>
        <dbReference type="Proteomes" id="UP000279833"/>
    </source>
</evidence>
<keyword evidence="2" id="KW-0813">Transport</keyword>
<dbReference type="PANTHER" id="PTHR42948:SF1">
    <property type="entry name" value="TRANSPORTER"/>
    <property type="match status" value="1"/>
</dbReference>
<evidence type="ECO:0000313" key="9">
    <source>
        <dbReference type="WBParaSite" id="SCUD_0000345601-mRNA-1"/>
    </source>
</evidence>
<dbReference type="WBParaSite" id="SCUD_0000345601-mRNA-1">
    <property type="protein sequence ID" value="SCUD_0000345601-mRNA-1"/>
    <property type="gene ID" value="SCUD_0000345601"/>
</dbReference>
<proteinExistence type="predicted"/>
<evidence type="ECO:0000256" key="5">
    <source>
        <dbReference type="ARBA" id="ARBA00023136"/>
    </source>
</evidence>
<feature type="transmembrane region" description="Helical" evidence="6">
    <location>
        <begin position="122"/>
        <end position="143"/>
    </location>
</feature>
<feature type="transmembrane region" description="Helical" evidence="6">
    <location>
        <begin position="95"/>
        <end position="115"/>
    </location>
</feature>
<dbReference type="Proteomes" id="UP000279833">
    <property type="component" value="Unassembled WGS sequence"/>
</dbReference>
<dbReference type="PROSITE" id="PS50267">
    <property type="entry name" value="NA_NEUROTRAN_SYMP_3"/>
    <property type="match status" value="1"/>
</dbReference>
<protein>
    <submittedName>
        <fullName evidence="9">AA_permease domain-containing protein</fullName>
    </submittedName>
</protein>
<feature type="transmembrane region" description="Helical" evidence="6">
    <location>
        <begin position="37"/>
        <end position="56"/>
    </location>
</feature>
<dbReference type="InterPro" id="IPR037272">
    <property type="entry name" value="SNS_sf"/>
</dbReference>
<evidence type="ECO:0000256" key="1">
    <source>
        <dbReference type="ARBA" id="ARBA00004141"/>
    </source>
</evidence>
<dbReference type="AlphaFoldDB" id="A0A183JL75"/>
<evidence type="ECO:0000256" key="6">
    <source>
        <dbReference type="SAM" id="Phobius"/>
    </source>
</evidence>
<dbReference type="SUPFAM" id="SSF161070">
    <property type="entry name" value="SNF-like"/>
    <property type="match status" value="1"/>
</dbReference>
<dbReference type="PANTHER" id="PTHR42948">
    <property type="entry name" value="TRANSPORTER"/>
    <property type="match status" value="1"/>
</dbReference>
<comment type="subcellular location">
    <subcellularLocation>
        <location evidence="1">Membrane</location>
        <topology evidence="1">Multi-pass membrane protein</topology>
    </subcellularLocation>
</comment>
<reference evidence="9" key="1">
    <citation type="submission" date="2016-06" db="UniProtKB">
        <authorList>
            <consortium name="WormBaseParasite"/>
        </authorList>
    </citation>
    <scope>IDENTIFICATION</scope>
</reference>
<dbReference type="EMBL" id="UZAK01003930">
    <property type="protein sequence ID" value="VDO82033.1"/>
    <property type="molecule type" value="Genomic_DNA"/>
</dbReference>
<organism evidence="9">
    <name type="scientific">Schistosoma curassoni</name>
    <dbReference type="NCBI Taxonomy" id="6186"/>
    <lineage>
        <taxon>Eukaryota</taxon>
        <taxon>Metazoa</taxon>
        <taxon>Spiralia</taxon>
        <taxon>Lophotrochozoa</taxon>
        <taxon>Platyhelminthes</taxon>
        <taxon>Trematoda</taxon>
        <taxon>Digenea</taxon>
        <taxon>Strigeidida</taxon>
        <taxon>Schistosomatoidea</taxon>
        <taxon>Schistosomatidae</taxon>
        <taxon>Schistosoma</taxon>
    </lineage>
</organism>
<name>A0A183JL75_9TREM</name>
<evidence type="ECO:0000256" key="3">
    <source>
        <dbReference type="ARBA" id="ARBA00022692"/>
    </source>
</evidence>
<feature type="transmembrane region" description="Helical" evidence="6">
    <location>
        <begin position="149"/>
        <end position="166"/>
    </location>
</feature>